<comment type="caution">
    <text evidence="2">The sequence shown here is derived from an EMBL/GenBank/DDBJ whole genome shotgun (WGS) entry which is preliminary data.</text>
</comment>
<dbReference type="AlphaFoldDB" id="A0A8S9YQG7"/>
<proteinExistence type="predicted"/>
<keyword evidence="1" id="KW-0175">Coiled coil</keyword>
<gene>
    <name evidence="2" type="ORF">EG68_05490</name>
</gene>
<dbReference type="OrthoDB" id="6287648at2759"/>
<reference evidence="2" key="1">
    <citation type="submission" date="2019-07" db="EMBL/GenBank/DDBJ databases">
        <title>Annotation for the trematode Paragonimus miyazaki's.</title>
        <authorList>
            <person name="Choi Y.-J."/>
        </authorList>
    </citation>
    <scope>NUCLEOTIDE SEQUENCE</scope>
    <source>
        <strain evidence="2">Japan</strain>
    </source>
</reference>
<evidence type="ECO:0000313" key="2">
    <source>
        <dbReference type="EMBL" id="KAF7257199.1"/>
    </source>
</evidence>
<evidence type="ECO:0000256" key="1">
    <source>
        <dbReference type="SAM" id="Coils"/>
    </source>
</evidence>
<name>A0A8S9YQG7_9TREM</name>
<evidence type="ECO:0000313" key="3">
    <source>
        <dbReference type="Proteomes" id="UP000822476"/>
    </source>
</evidence>
<dbReference type="Proteomes" id="UP000822476">
    <property type="component" value="Unassembled WGS sequence"/>
</dbReference>
<organism evidence="2 3">
    <name type="scientific">Paragonimus skrjabini miyazakii</name>
    <dbReference type="NCBI Taxonomy" id="59628"/>
    <lineage>
        <taxon>Eukaryota</taxon>
        <taxon>Metazoa</taxon>
        <taxon>Spiralia</taxon>
        <taxon>Lophotrochozoa</taxon>
        <taxon>Platyhelminthes</taxon>
        <taxon>Trematoda</taxon>
        <taxon>Digenea</taxon>
        <taxon>Plagiorchiida</taxon>
        <taxon>Troglotremata</taxon>
        <taxon>Troglotrematidae</taxon>
        <taxon>Paragonimus</taxon>
    </lineage>
</organism>
<keyword evidence="3" id="KW-1185">Reference proteome</keyword>
<sequence length="116" mass="13032">MESSQCVDLATELSHQQIQELEYSTQQLTRQLEQSENLRSVAELASNQNTSEAASMRIELVKLMDQLNRAQNMLAVANQQIANLETTNKHCEVSLRDRKMEVSGNGLVGQPTDHFS</sequence>
<feature type="coiled-coil region" evidence="1">
    <location>
        <begin position="18"/>
        <end position="87"/>
    </location>
</feature>
<dbReference type="EMBL" id="JTDE01002558">
    <property type="protein sequence ID" value="KAF7257199.1"/>
    <property type="molecule type" value="Genomic_DNA"/>
</dbReference>
<protein>
    <submittedName>
        <fullName evidence="2">Uncharacterized protein</fullName>
    </submittedName>
</protein>
<accession>A0A8S9YQG7</accession>